<reference evidence="3" key="1">
    <citation type="journal article" date="2023" name="G3 (Bethesda)">
        <title>Whole genome assemblies of Zophobas morio and Tenebrio molitor.</title>
        <authorList>
            <person name="Kaur S."/>
            <person name="Stinson S.A."/>
            <person name="diCenzo G.C."/>
        </authorList>
    </citation>
    <scope>NUCLEOTIDE SEQUENCE</scope>
    <source>
        <strain evidence="3">QUZm001</strain>
    </source>
</reference>
<accession>A0AA38JBD1</accession>
<dbReference type="AlphaFoldDB" id="A0AA38JBD1"/>
<dbReference type="PANTHER" id="PTHR12236:SF75">
    <property type="entry name" value="CUTICULAR PROTEIN 62BB, ISOFORM A"/>
    <property type="match status" value="1"/>
</dbReference>
<evidence type="ECO:0000313" key="4">
    <source>
        <dbReference type="Proteomes" id="UP001168821"/>
    </source>
</evidence>
<dbReference type="PROSITE" id="PS00233">
    <property type="entry name" value="CHIT_BIND_RR_1"/>
    <property type="match status" value="1"/>
</dbReference>
<dbReference type="PROSITE" id="PS51155">
    <property type="entry name" value="CHIT_BIND_RR_2"/>
    <property type="match status" value="1"/>
</dbReference>
<proteinExistence type="predicted"/>
<sequence>MSSVYKPPTNLLKPSVDLHQQPKLEDMAIKFIILAALVAVARGGVVGAPVAQVAPVAAPVVARLAEFDPNPQYSFAYDVQDALTGDSKSQVESRSGDIVQGQYSLVEPDGTRRIVDYTADPINGFNAVVSKTPLGQVVAPVVARTAPVVAAPAAPVVAARVAAAPVAARVAAPVVAAPAVARVASPFAAPVVAAPAVARVASPFAAPYIAAPGVARLAAPVASPVVAAPALSAYAAPYAYPGGFARVAAPLTYAV</sequence>
<dbReference type="InterPro" id="IPR031311">
    <property type="entry name" value="CHIT_BIND_RR_consensus"/>
</dbReference>
<organism evidence="3 4">
    <name type="scientific">Zophobas morio</name>
    <dbReference type="NCBI Taxonomy" id="2755281"/>
    <lineage>
        <taxon>Eukaryota</taxon>
        <taxon>Metazoa</taxon>
        <taxon>Ecdysozoa</taxon>
        <taxon>Arthropoda</taxon>
        <taxon>Hexapoda</taxon>
        <taxon>Insecta</taxon>
        <taxon>Pterygota</taxon>
        <taxon>Neoptera</taxon>
        <taxon>Endopterygota</taxon>
        <taxon>Coleoptera</taxon>
        <taxon>Polyphaga</taxon>
        <taxon>Cucujiformia</taxon>
        <taxon>Tenebrionidae</taxon>
        <taxon>Zophobas</taxon>
    </lineage>
</organism>
<dbReference type="PANTHER" id="PTHR12236">
    <property type="entry name" value="STRUCTURAL CONTITUENT OF CUTICLE"/>
    <property type="match status" value="1"/>
</dbReference>
<dbReference type="PRINTS" id="PR00947">
    <property type="entry name" value="CUTICLE"/>
</dbReference>
<dbReference type="GO" id="GO:0031012">
    <property type="term" value="C:extracellular matrix"/>
    <property type="evidence" value="ECO:0007669"/>
    <property type="project" value="TreeGrafter"/>
</dbReference>
<protein>
    <recommendedName>
        <fullName evidence="5">Larval cuticle protein A2B</fullName>
    </recommendedName>
</protein>
<evidence type="ECO:0000313" key="3">
    <source>
        <dbReference type="EMBL" id="KAJ3666914.1"/>
    </source>
</evidence>
<keyword evidence="4" id="KW-1185">Reference proteome</keyword>
<dbReference type="EMBL" id="JALNTZ010000001">
    <property type="protein sequence ID" value="KAJ3666914.1"/>
    <property type="molecule type" value="Genomic_DNA"/>
</dbReference>
<dbReference type="InterPro" id="IPR051217">
    <property type="entry name" value="Insect_Cuticle_Struc_Prot"/>
</dbReference>
<name>A0AA38JBD1_9CUCU</name>
<evidence type="ECO:0000256" key="1">
    <source>
        <dbReference type="ARBA" id="ARBA00022460"/>
    </source>
</evidence>
<comment type="caution">
    <text evidence="3">The sequence shown here is derived from an EMBL/GenBank/DDBJ whole genome shotgun (WGS) entry which is preliminary data.</text>
</comment>
<dbReference type="Proteomes" id="UP001168821">
    <property type="component" value="Unassembled WGS sequence"/>
</dbReference>
<evidence type="ECO:0000256" key="2">
    <source>
        <dbReference type="PROSITE-ProRule" id="PRU00497"/>
    </source>
</evidence>
<dbReference type="GO" id="GO:0005615">
    <property type="term" value="C:extracellular space"/>
    <property type="evidence" value="ECO:0007669"/>
    <property type="project" value="TreeGrafter"/>
</dbReference>
<dbReference type="Pfam" id="PF00379">
    <property type="entry name" value="Chitin_bind_4"/>
    <property type="match status" value="1"/>
</dbReference>
<evidence type="ECO:0008006" key="5">
    <source>
        <dbReference type="Google" id="ProtNLM"/>
    </source>
</evidence>
<keyword evidence="1 2" id="KW-0193">Cuticle</keyword>
<dbReference type="InterPro" id="IPR000618">
    <property type="entry name" value="Insect_cuticle"/>
</dbReference>
<gene>
    <name evidence="3" type="ORF">Zmor_002337</name>
</gene>
<dbReference type="GO" id="GO:0042302">
    <property type="term" value="F:structural constituent of cuticle"/>
    <property type="evidence" value="ECO:0007669"/>
    <property type="project" value="UniProtKB-UniRule"/>
</dbReference>